<dbReference type="eggNOG" id="ENOG5032BC8">
    <property type="taxonomic scope" value="Bacteria"/>
</dbReference>
<dbReference type="STRING" id="1122169.Lsha_2712"/>
<dbReference type="PATRIC" id="fig|1122169.6.peg.3118"/>
<name>A0A0W0YKE4_9GAMM</name>
<accession>A0A0W0YKE4</accession>
<organism evidence="1 2">
    <name type="scientific">Legionella shakespearei DSM 23087</name>
    <dbReference type="NCBI Taxonomy" id="1122169"/>
    <lineage>
        <taxon>Bacteria</taxon>
        <taxon>Pseudomonadati</taxon>
        <taxon>Pseudomonadota</taxon>
        <taxon>Gammaproteobacteria</taxon>
        <taxon>Legionellales</taxon>
        <taxon>Legionellaceae</taxon>
        <taxon>Legionella</taxon>
    </lineage>
</organism>
<reference evidence="1 2" key="1">
    <citation type="submission" date="2015-11" db="EMBL/GenBank/DDBJ databases">
        <title>Genomic analysis of 38 Legionella species identifies large and diverse effector repertoires.</title>
        <authorList>
            <person name="Burstein D."/>
            <person name="Amaro F."/>
            <person name="Zusman T."/>
            <person name="Lifshitz Z."/>
            <person name="Cohen O."/>
            <person name="Gilbert J.A."/>
            <person name="Pupko T."/>
            <person name="Shuman H.A."/>
            <person name="Segal G."/>
        </authorList>
    </citation>
    <scope>NUCLEOTIDE SEQUENCE [LARGE SCALE GENOMIC DNA]</scope>
    <source>
        <strain evidence="1 2">ATCC 49655</strain>
    </source>
</reference>
<comment type="caution">
    <text evidence="1">The sequence shown here is derived from an EMBL/GenBank/DDBJ whole genome shotgun (WGS) entry which is preliminary data.</text>
</comment>
<evidence type="ECO:0000313" key="2">
    <source>
        <dbReference type="Proteomes" id="UP000054600"/>
    </source>
</evidence>
<gene>
    <name evidence="1" type="ORF">Lsha_2712</name>
</gene>
<evidence type="ECO:0000313" key="1">
    <source>
        <dbReference type="EMBL" id="KTD57330.1"/>
    </source>
</evidence>
<sequence length="128" mass="15018">MKTNTSSQTSSTCNATDSRKKCIENLFTRFAVYYGHLWRSQFKSDGFLEFAKKEWLEGLSQFSDEILNQVIIDCRDHCEMPPTLPQMIGFCRDIKRRNSFNVVPEKYQPASKEVVEENIRQCKAYLFK</sequence>
<dbReference type="AlphaFoldDB" id="A0A0W0YKE4"/>
<proteinExistence type="predicted"/>
<dbReference type="Proteomes" id="UP000054600">
    <property type="component" value="Unassembled WGS sequence"/>
</dbReference>
<evidence type="ECO:0008006" key="3">
    <source>
        <dbReference type="Google" id="ProtNLM"/>
    </source>
</evidence>
<protein>
    <recommendedName>
        <fullName evidence="3">Vir protein</fullName>
    </recommendedName>
</protein>
<dbReference type="EMBL" id="LNYW01000069">
    <property type="protein sequence ID" value="KTD57330.1"/>
    <property type="molecule type" value="Genomic_DNA"/>
</dbReference>
<keyword evidence="2" id="KW-1185">Reference proteome</keyword>